<dbReference type="SUPFAM" id="SSF53756">
    <property type="entry name" value="UDP-Glycosyltransferase/glycogen phosphorylase"/>
    <property type="match status" value="1"/>
</dbReference>
<dbReference type="PANTHER" id="PTHR45947:SF3">
    <property type="entry name" value="SULFOQUINOVOSYL TRANSFERASE SQD2"/>
    <property type="match status" value="1"/>
</dbReference>
<dbReference type="AlphaFoldDB" id="A0A1Y0HR54"/>
<keyword evidence="2" id="KW-0328">Glycosyltransferase</keyword>
<dbReference type="OrthoDB" id="506201at2"/>
<dbReference type="EMBL" id="CP021383">
    <property type="protein sequence ID" value="ARU50632.1"/>
    <property type="molecule type" value="Genomic_DNA"/>
</dbReference>
<evidence type="ECO:0000256" key="3">
    <source>
        <dbReference type="ARBA" id="ARBA00022679"/>
    </source>
</evidence>
<accession>A0A1Y0HR54</accession>
<evidence type="ECO:0000256" key="1">
    <source>
        <dbReference type="ARBA" id="ARBA00021292"/>
    </source>
</evidence>
<dbReference type="Proteomes" id="UP000196228">
    <property type="component" value="Chromosome"/>
</dbReference>
<evidence type="ECO:0000313" key="6">
    <source>
        <dbReference type="EMBL" id="ARU50632.1"/>
    </source>
</evidence>
<dbReference type="PANTHER" id="PTHR45947">
    <property type="entry name" value="SULFOQUINOVOSYL TRANSFERASE SQD2"/>
    <property type="match status" value="1"/>
</dbReference>
<gene>
    <name evidence="6" type="ORF">CBR64_03090</name>
</gene>
<dbReference type="InterPro" id="IPR001296">
    <property type="entry name" value="Glyco_trans_1"/>
</dbReference>
<dbReference type="GO" id="GO:0016758">
    <property type="term" value="F:hexosyltransferase activity"/>
    <property type="evidence" value="ECO:0007669"/>
    <property type="project" value="TreeGrafter"/>
</dbReference>
<dbReference type="GO" id="GO:1901137">
    <property type="term" value="P:carbohydrate derivative biosynthetic process"/>
    <property type="evidence" value="ECO:0007669"/>
    <property type="project" value="UniProtKB-ARBA"/>
</dbReference>
<evidence type="ECO:0000259" key="4">
    <source>
        <dbReference type="Pfam" id="PF00534"/>
    </source>
</evidence>
<reference evidence="6 7" key="1">
    <citation type="submission" date="2017-05" db="EMBL/GenBank/DDBJ databases">
        <authorList>
            <person name="Song R."/>
            <person name="Chenine A.L."/>
            <person name="Ruprecht R.M."/>
        </authorList>
    </citation>
    <scope>NUCLEOTIDE SEQUENCE [LARGE SCALE GENOMIC DNA]</scope>
    <source>
        <strain evidence="6 7">PSBB019</strain>
    </source>
</reference>
<dbReference type="Pfam" id="PF13439">
    <property type="entry name" value="Glyco_transf_4"/>
    <property type="match status" value="1"/>
</dbReference>
<dbReference type="CDD" id="cd03801">
    <property type="entry name" value="GT4_PimA-like"/>
    <property type="match status" value="1"/>
</dbReference>
<evidence type="ECO:0000256" key="2">
    <source>
        <dbReference type="ARBA" id="ARBA00022676"/>
    </source>
</evidence>
<dbReference type="Gene3D" id="3.40.50.2000">
    <property type="entry name" value="Glycogen Phosphorylase B"/>
    <property type="match status" value="2"/>
</dbReference>
<dbReference type="InterPro" id="IPR028098">
    <property type="entry name" value="Glyco_trans_4-like_N"/>
</dbReference>
<dbReference type="RefSeq" id="WP_087469696.1">
    <property type="nucleotide sequence ID" value="NZ_CP021383.1"/>
</dbReference>
<keyword evidence="3" id="KW-0808">Transferase</keyword>
<dbReference type="KEGG" id="cceu:CBR64_03090"/>
<proteinExistence type="predicted"/>
<evidence type="ECO:0000313" key="7">
    <source>
        <dbReference type="Proteomes" id="UP000196228"/>
    </source>
</evidence>
<organism evidence="6 7">
    <name type="scientific">Cellulosimicrobium cellulans</name>
    <name type="common">Arthrobacter luteus</name>
    <dbReference type="NCBI Taxonomy" id="1710"/>
    <lineage>
        <taxon>Bacteria</taxon>
        <taxon>Bacillati</taxon>
        <taxon>Actinomycetota</taxon>
        <taxon>Actinomycetes</taxon>
        <taxon>Micrococcales</taxon>
        <taxon>Promicromonosporaceae</taxon>
        <taxon>Cellulosimicrobium</taxon>
    </lineage>
</organism>
<dbReference type="InterPro" id="IPR050194">
    <property type="entry name" value="Glycosyltransferase_grp1"/>
</dbReference>
<evidence type="ECO:0000259" key="5">
    <source>
        <dbReference type="Pfam" id="PF13439"/>
    </source>
</evidence>
<feature type="domain" description="Glycosyltransferase subfamily 4-like N-terminal" evidence="5">
    <location>
        <begin position="19"/>
        <end position="188"/>
    </location>
</feature>
<sequence length="417" mass="44060">MAGRRRVALVASSFDPHTGGVESHVRHVARVLAARGSAVEVWTVDRGERLGTRRVDGVLVRYLPTPQPSSRPGDVARFALSAPGAALAWGRAFRSFRPDVLHVQCFGPNGAYALGLRTLTRTPLVVSSHGETFADDHAVFEHSRLLRAALERSIGVAGAVTGCSRVVADDLVRFGAPDAVVVPNGVDLAGHDVAGHDVAGHDLAEHRPADGAAAGEPARSPVREPVVVAVGRIEHVKGFDLLVDAFASSALRDRARLVVVGDGSEAAALRRRVASAGLTDRVELPGRLDPAEVAARLAGADVVVVPSRADAAPLVVLEAWRSGRPLVATVRGGPPEIVTDGVDGVLVDPQDTQALAAAVLGLLDDPERAERIGAAGRRRVEDFTWERVVDRYEDLYAGLAAVRPRGRRPGEARASRR</sequence>
<protein>
    <recommendedName>
        <fullName evidence="1">D-inositol 3-phosphate glycosyltransferase</fullName>
    </recommendedName>
</protein>
<feature type="domain" description="Glycosyl transferase family 1" evidence="4">
    <location>
        <begin position="220"/>
        <end position="379"/>
    </location>
</feature>
<name>A0A1Y0HR54_CELCE</name>
<dbReference type="Pfam" id="PF00534">
    <property type="entry name" value="Glycos_transf_1"/>
    <property type="match status" value="1"/>
</dbReference>